<dbReference type="Proteomes" id="UP000274346">
    <property type="component" value="Chromosome"/>
</dbReference>
<dbReference type="Gene3D" id="2.30.42.10">
    <property type="match status" value="1"/>
</dbReference>
<dbReference type="GO" id="GO:0005886">
    <property type="term" value="C:plasma membrane"/>
    <property type="evidence" value="ECO:0007669"/>
    <property type="project" value="UniProtKB-SubCell"/>
</dbReference>
<sequence length="289" mass="31537">MRKRIKIPFSVMRLTLTNKTIINNAPHIVMFVMLLPIAQQLAKLSWRIIFPVDSAAMTINAAAVLPSPAAIRPDELAPFTLFGNAEKTPPPAGGSADGKTLAEAPVSTLKLRITGLLASSDVARSIAIVAKGNQQVSLGVGDSTPGNEAKIVAILNDRLIVNYRGRNEAIPLFDDADAAVKSAPTPPAKEWVKQVRERPQNILNYLNISPIMVNEQLSGYRLNPGKDPTLFRQSGLQENDLAVALNGLDLRDRQQAQQALKQLPELSEITLTVERDGQRQDIYLALRDE</sequence>
<keyword evidence="7" id="KW-0653">Protein transport</keyword>
<comment type="similarity">
    <text evidence="2">Belongs to the GSP C family.</text>
</comment>
<evidence type="ECO:0000313" key="13">
    <source>
        <dbReference type="Proteomes" id="UP000274346"/>
    </source>
</evidence>
<evidence type="ECO:0000256" key="8">
    <source>
        <dbReference type="ARBA" id="ARBA00022989"/>
    </source>
</evidence>
<dbReference type="GO" id="GO:0015628">
    <property type="term" value="P:protein secretion by the type II secretion system"/>
    <property type="evidence" value="ECO:0007669"/>
    <property type="project" value="InterPro"/>
</dbReference>
<dbReference type="PROSITE" id="PS01141">
    <property type="entry name" value="T2SP_C"/>
    <property type="match status" value="1"/>
</dbReference>
<proteinExistence type="inferred from homology"/>
<dbReference type="KEGG" id="rtg:NCTC13098_06110"/>
<keyword evidence="9 10" id="KW-0472">Membrane</keyword>
<dbReference type="EMBL" id="LR131271">
    <property type="protein sequence ID" value="VDR29691.1"/>
    <property type="molecule type" value="Genomic_DNA"/>
</dbReference>
<evidence type="ECO:0000256" key="9">
    <source>
        <dbReference type="ARBA" id="ARBA00023136"/>
    </source>
</evidence>
<dbReference type="Gene3D" id="2.30.30.830">
    <property type="match status" value="1"/>
</dbReference>
<reference evidence="12 13" key="1">
    <citation type="submission" date="2018-12" db="EMBL/GenBank/DDBJ databases">
        <authorList>
            <consortium name="Pathogen Informatics"/>
        </authorList>
    </citation>
    <scope>NUCLEOTIDE SEQUENCE [LARGE SCALE GENOMIC DNA]</scope>
    <source>
        <strain evidence="12 13">NCTC13098</strain>
    </source>
</reference>
<evidence type="ECO:0000256" key="6">
    <source>
        <dbReference type="ARBA" id="ARBA00022692"/>
    </source>
</evidence>
<gene>
    <name evidence="12" type="primary">outC</name>
    <name evidence="12" type="ORF">NCTC13098_06110</name>
</gene>
<feature type="transmembrane region" description="Helical" evidence="10">
    <location>
        <begin position="21"/>
        <end position="38"/>
    </location>
</feature>
<keyword evidence="4" id="KW-1003">Cell membrane</keyword>
<organism evidence="12 13">
    <name type="scientific">Raoultella terrigena</name>
    <name type="common">Klebsiella terrigena</name>
    <dbReference type="NCBI Taxonomy" id="577"/>
    <lineage>
        <taxon>Bacteria</taxon>
        <taxon>Pseudomonadati</taxon>
        <taxon>Pseudomonadota</taxon>
        <taxon>Gammaproteobacteria</taxon>
        <taxon>Enterobacterales</taxon>
        <taxon>Enterobacteriaceae</taxon>
        <taxon>Klebsiella/Raoultella group</taxon>
        <taxon>Raoultella</taxon>
    </lineage>
</organism>
<dbReference type="Pfam" id="PF11356">
    <property type="entry name" value="T2SSC"/>
    <property type="match status" value="1"/>
</dbReference>
<evidence type="ECO:0000256" key="1">
    <source>
        <dbReference type="ARBA" id="ARBA00004533"/>
    </source>
</evidence>
<dbReference type="InterPro" id="IPR036034">
    <property type="entry name" value="PDZ_sf"/>
</dbReference>
<evidence type="ECO:0000256" key="10">
    <source>
        <dbReference type="SAM" id="Phobius"/>
    </source>
</evidence>
<dbReference type="InterPro" id="IPR001639">
    <property type="entry name" value="T2SS_protein-GspC"/>
</dbReference>
<evidence type="ECO:0000259" key="11">
    <source>
        <dbReference type="Pfam" id="PF11356"/>
    </source>
</evidence>
<name>A0A3P8KQY6_RAOTE</name>
<evidence type="ECO:0000313" key="12">
    <source>
        <dbReference type="EMBL" id="VDR29691.1"/>
    </source>
</evidence>
<keyword evidence="8 10" id="KW-1133">Transmembrane helix</keyword>
<dbReference type="SUPFAM" id="SSF50156">
    <property type="entry name" value="PDZ domain-like"/>
    <property type="match status" value="1"/>
</dbReference>
<dbReference type="GO" id="GO:0015627">
    <property type="term" value="C:type II protein secretion system complex"/>
    <property type="evidence" value="ECO:0007669"/>
    <property type="project" value="InterPro"/>
</dbReference>
<evidence type="ECO:0000256" key="2">
    <source>
        <dbReference type="ARBA" id="ARBA00007986"/>
    </source>
</evidence>
<dbReference type="AlphaFoldDB" id="A0A3P8KQY6"/>
<dbReference type="NCBIfam" id="TIGR01713">
    <property type="entry name" value="typeII_sec_gspC"/>
    <property type="match status" value="1"/>
</dbReference>
<evidence type="ECO:0000256" key="3">
    <source>
        <dbReference type="ARBA" id="ARBA00022448"/>
    </source>
</evidence>
<accession>A0A3P8KQY6</accession>
<comment type="subcellular location">
    <subcellularLocation>
        <location evidence="1">Cell inner membrane</location>
    </subcellularLocation>
</comment>
<keyword evidence="6 10" id="KW-0812">Transmembrane</keyword>
<keyword evidence="3" id="KW-0813">Transport</keyword>
<dbReference type="InterPro" id="IPR024961">
    <property type="entry name" value="T2SS_GspC_N"/>
</dbReference>
<evidence type="ECO:0000256" key="5">
    <source>
        <dbReference type="ARBA" id="ARBA00022519"/>
    </source>
</evidence>
<evidence type="ECO:0000256" key="4">
    <source>
        <dbReference type="ARBA" id="ARBA00022475"/>
    </source>
</evidence>
<evidence type="ECO:0000256" key="7">
    <source>
        <dbReference type="ARBA" id="ARBA00022927"/>
    </source>
</evidence>
<feature type="domain" description="Type II secretion system protein GspC N-terminal" evidence="11">
    <location>
        <begin position="33"/>
        <end position="171"/>
    </location>
</feature>
<protein>
    <submittedName>
        <fullName evidence="12">Pectic enzymes secretion protein outC</fullName>
    </submittedName>
</protein>
<keyword evidence="5" id="KW-0997">Cell inner membrane</keyword>